<dbReference type="InterPro" id="IPR026444">
    <property type="entry name" value="Secre_tail"/>
</dbReference>
<dbReference type="Proteomes" id="UP000094313">
    <property type="component" value="Chromosome"/>
</dbReference>
<dbReference type="PROSITE" id="PS50240">
    <property type="entry name" value="TRYPSIN_DOM"/>
    <property type="match status" value="1"/>
</dbReference>
<dbReference type="InterPro" id="IPR018114">
    <property type="entry name" value="TRYPSIN_HIS"/>
</dbReference>
<dbReference type="InterPro" id="IPR009003">
    <property type="entry name" value="Peptidase_S1_PA"/>
</dbReference>
<dbReference type="SMART" id="SM00020">
    <property type="entry name" value="Tryp_SPc"/>
    <property type="match status" value="1"/>
</dbReference>
<accession>A0A1D7QN61</accession>
<dbReference type="PANTHER" id="PTHR24253:SF153">
    <property type="entry name" value="SERINE PROTEASE HEPSIN"/>
    <property type="match status" value="1"/>
</dbReference>
<dbReference type="KEGG" id="psty:BFS30_24820"/>
<keyword evidence="1" id="KW-1015">Disulfide bond</keyword>
<dbReference type="Pfam" id="PF00089">
    <property type="entry name" value="Trypsin"/>
    <property type="match status" value="1"/>
</dbReference>
<dbReference type="GO" id="GO:0006508">
    <property type="term" value="P:proteolysis"/>
    <property type="evidence" value="ECO:0007669"/>
    <property type="project" value="InterPro"/>
</dbReference>
<dbReference type="AlphaFoldDB" id="A0A1D7QN61"/>
<sequence>MKKAILAFIAIGFIVLNSNKPCSAQQFWIVGGQEASEGQFPWIGDMRIPDGHFCGAALIHPRWAITAGHCVDTSVIPLAGTTIRFNSVNTINALNPGGGVEAEVKAFFPHQLFSLTTANPAGGYDIGLVLLKQPVTSITPISLPATSDMATVYQTGAPVKMAGWGVKDTFSGDISFNMKWCNTKVYDHNICDSLTTAIYNTSLSNNVFCAGYKAGEVQAGSAAGDSGGPVWIEQPGGGKKIIGVVSGGFDETTLQDEPGLFTKLAAYRPWIDSVMNANDPATSISQLSWNGEEIKVGSDGSNINLILGDLKTGNVMVRLYNIEGKIAYHVAIANPSFKSYLINTTGMPQGVYLLRISDKDGKSFTRKLVNATR</sequence>
<dbReference type="InterPro" id="IPR001314">
    <property type="entry name" value="Peptidase_S1A"/>
</dbReference>
<dbReference type="CDD" id="cd00190">
    <property type="entry name" value="Tryp_SPc"/>
    <property type="match status" value="1"/>
</dbReference>
<dbReference type="NCBIfam" id="TIGR04183">
    <property type="entry name" value="Por_Secre_tail"/>
    <property type="match status" value="1"/>
</dbReference>
<name>A0A1D7QN61_9SPHI</name>
<feature type="domain" description="Peptidase S1" evidence="2">
    <location>
        <begin position="29"/>
        <end position="276"/>
    </location>
</feature>
<evidence type="ECO:0000259" key="2">
    <source>
        <dbReference type="PROSITE" id="PS50240"/>
    </source>
</evidence>
<evidence type="ECO:0000256" key="1">
    <source>
        <dbReference type="ARBA" id="ARBA00023157"/>
    </source>
</evidence>
<organism evidence="3 4">
    <name type="scientific">Pedobacter steynii</name>
    <dbReference type="NCBI Taxonomy" id="430522"/>
    <lineage>
        <taxon>Bacteria</taxon>
        <taxon>Pseudomonadati</taxon>
        <taxon>Bacteroidota</taxon>
        <taxon>Sphingobacteriia</taxon>
        <taxon>Sphingobacteriales</taxon>
        <taxon>Sphingobacteriaceae</taxon>
        <taxon>Pedobacter</taxon>
    </lineage>
</organism>
<proteinExistence type="predicted"/>
<gene>
    <name evidence="3" type="ORF">BFS30_24820</name>
</gene>
<dbReference type="PRINTS" id="PR00722">
    <property type="entry name" value="CHYMOTRYPSIN"/>
</dbReference>
<dbReference type="InterPro" id="IPR001254">
    <property type="entry name" value="Trypsin_dom"/>
</dbReference>
<protein>
    <recommendedName>
        <fullName evidence="2">Peptidase S1 domain-containing protein</fullName>
    </recommendedName>
</protein>
<dbReference type="OrthoDB" id="6278496at2"/>
<dbReference type="Gene3D" id="2.40.10.10">
    <property type="entry name" value="Trypsin-like serine proteases"/>
    <property type="match status" value="1"/>
</dbReference>
<keyword evidence="4" id="KW-1185">Reference proteome</keyword>
<dbReference type="GO" id="GO:0004252">
    <property type="term" value="F:serine-type endopeptidase activity"/>
    <property type="evidence" value="ECO:0007669"/>
    <property type="project" value="InterPro"/>
</dbReference>
<dbReference type="PANTHER" id="PTHR24253">
    <property type="entry name" value="TRANSMEMBRANE PROTEASE SERINE"/>
    <property type="match status" value="1"/>
</dbReference>
<reference evidence="3 4" key="1">
    <citation type="submission" date="2016-08" db="EMBL/GenBank/DDBJ databases">
        <authorList>
            <person name="Seilhamer J.J."/>
        </authorList>
    </citation>
    <scope>NUCLEOTIDE SEQUENCE [LARGE SCALE GENOMIC DNA]</scope>
    <source>
        <strain evidence="3 4">DX4</strain>
    </source>
</reference>
<dbReference type="SUPFAM" id="SSF50494">
    <property type="entry name" value="Trypsin-like serine proteases"/>
    <property type="match status" value="1"/>
</dbReference>
<evidence type="ECO:0000313" key="3">
    <source>
        <dbReference type="EMBL" id="AOM80101.1"/>
    </source>
</evidence>
<dbReference type="EMBL" id="CP017141">
    <property type="protein sequence ID" value="AOM80101.1"/>
    <property type="molecule type" value="Genomic_DNA"/>
</dbReference>
<dbReference type="RefSeq" id="WP_069381763.1">
    <property type="nucleotide sequence ID" value="NZ_CP017141.1"/>
</dbReference>
<evidence type="ECO:0000313" key="4">
    <source>
        <dbReference type="Proteomes" id="UP000094313"/>
    </source>
</evidence>
<dbReference type="InterPro" id="IPR043504">
    <property type="entry name" value="Peptidase_S1_PA_chymotrypsin"/>
</dbReference>
<dbReference type="PROSITE" id="PS00134">
    <property type="entry name" value="TRYPSIN_HIS"/>
    <property type="match status" value="1"/>
</dbReference>